<dbReference type="EMBL" id="JACRSQ010000034">
    <property type="protein sequence ID" value="MBC8544852.1"/>
    <property type="molecule type" value="Genomic_DNA"/>
</dbReference>
<evidence type="ECO:0000313" key="12">
    <source>
        <dbReference type="EMBL" id="MBC8544852.1"/>
    </source>
</evidence>
<dbReference type="InterPro" id="IPR050259">
    <property type="entry name" value="SDR"/>
</dbReference>
<evidence type="ECO:0000256" key="3">
    <source>
        <dbReference type="ARBA" id="ARBA00012948"/>
    </source>
</evidence>
<dbReference type="InterPro" id="IPR036291">
    <property type="entry name" value="NAD(P)-bd_dom_sf"/>
</dbReference>
<dbReference type="InterPro" id="IPR057326">
    <property type="entry name" value="KR_dom"/>
</dbReference>
<feature type="binding site" evidence="9">
    <location>
        <begin position="153"/>
        <end position="157"/>
    </location>
    <ligand>
        <name>NADP(+)</name>
        <dbReference type="ChEBI" id="CHEBI:58349"/>
    </ligand>
</feature>
<evidence type="ECO:0000256" key="9">
    <source>
        <dbReference type="PIRSR" id="PIRSR611284-2"/>
    </source>
</evidence>
<comment type="similarity">
    <text evidence="2 10">Belongs to the short-chain dehydrogenases/reductases (SDR) family.</text>
</comment>
<comment type="caution">
    <text evidence="12">The sequence shown here is derived from an EMBL/GenBank/DDBJ whole genome shotgun (WGS) entry which is preliminary data.</text>
</comment>
<name>A0A926DWB8_9FIRM</name>
<dbReference type="GO" id="GO:0006633">
    <property type="term" value="P:fatty acid biosynthetic process"/>
    <property type="evidence" value="ECO:0007669"/>
    <property type="project" value="UniProtKB-KW"/>
</dbReference>
<evidence type="ECO:0000256" key="7">
    <source>
        <dbReference type="ARBA" id="ARBA00048508"/>
    </source>
</evidence>
<dbReference type="NCBIfam" id="NF005559">
    <property type="entry name" value="PRK07231.1"/>
    <property type="match status" value="1"/>
</dbReference>
<feature type="domain" description="Ketoreductase" evidence="11">
    <location>
        <begin position="8"/>
        <end position="184"/>
    </location>
</feature>
<feature type="binding site" evidence="9">
    <location>
        <begin position="14"/>
        <end position="17"/>
    </location>
    <ligand>
        <name>NADP(+)</name>
        <dbReference type="ChEBI" id="CHEBI:58349"/>
    </ligand>
</feature>
<accession>A0A926DWB8</accession>
<dbReference type="Pfam" id="PF13561">
    <property type="entry name" value="adh_short_C2"/>
    <property type="match status" value="1"/>
</dbReference>
<keyword evidence="5 10" id="KW-0560">Oxidoreductase</keyword>
<comment type="function">
    <text evidence="10">Catalyzes the NADPH-dependent reduction of beta-ketoacyl-ACP substrates to beta-hydroxyacyl-ACP products, the first reductive step in the elongation cycle of fatty acid biosynthesis.</text>
</comment>
<dbReference type="AlphaFoldDB" id="A0A926DWB8"/>
<keyword evidence="10" id="KW-0276">Fatty acid metabolism</keyword>
<dbReference type="SUPFAM" id="SSF51735">
    <property type="entry name" value="NAD(P)-binding Rossmann-fold domains"/>
    <property type="match status" value="1"/>
</dbReference>
<feature type="binding site" evidence="9">
    <location>
        <position position="186"/>
    </location>
    <ligand>
        <name>NADP(+)</name>
        <dbReference type="ChEBI" id="CHEBI:58349"/>
    </ligand>
</feature>
<comment type="subunit">
    <text evidence="10">Homotetramer.</text>
</comment>
<comment type="catalytic activity">
    <reaction evidence="7 10">
        <text>a (3R)-hydroxyacyl-[ACP] + NADP(+) = a 3-oxoacyl-[ACP] + NADPH + H(+)</text>
        <dbReference type="Rhea" id="RHEA:17397"/>
        <dbReference type="Rhea" id="RHEA-COMP:9916"/>
        <dbReference type="Rhea" id="RHEA-COMP:9945"/>
        <dbReference type="ChEBI" id="CHEBI:15378"/>
        <dbReference type="ChEBI" id="CHEBI:57783"/>
        <dbReference type="ChEBI" id="CHEBI:58349"/>
        <dbReference type="ChEBI" id="CHEBI:78776"/>
        <dbReference type="ChEBI" id="CHEBI:78827"/>
        <dbReference type="EC" id="1.1.1.100"/>
    </reaction>
</comment>
<dbReference type="NCBIfam" id="TIGR01830">
    <property type="entry name" value="3oxo_ACP_reduc"/>
    <property type="match status" value="1"/>
</dbReference>
<dbReference type="PANTHER" id="PTHR42879">
    <property type="entry name" value="3-OXOACYL-(ACYL-CARRIER-PROTEIN) REDUCTASE"/>
    <property type="match status" value="1"/>
</dbReference>
<organism evidence="12 13">
    <name type="scientific">Bianquea renquensis</name>
    <dbReference type="NCBI Taxonomy" id="2763661"/>
    <lineage>
        <taxon>Bacteria</taxon>
        <taxon>Bacillati</taxon>
        <taxon>Bacillota</taxon>
        <taxon>Clostridia</taxon>
        <taxon>Eubacteriales</taxon>
        <taxon>Bianqueaceae</taxon>
        <taxon>Bianquea</taxon>
    </lineage>
</organism>
<proteinExistence type="inferred from homology"/>
<evidence type="ECO:0000313" key="13">
    <source>
        <dbReference type="Proteomes" id="UP000657006"/>
    </source>
</evidence>
<keyword evidence="4 9" id="KW-0521">NADP</keyword>
<dbReference type="CDD" id="cd05333">
    <property type="entry name" value="BKR_SDR_c"/>
    <property type="match status" value="1"/>
</dbReference>
<keyword evidence="6" id="KW-0753">Steroid metabolism</keyword>
<evidence type="ECO:0000256" key="6">
    <source>
        <dbReference type="ARBA" id="ARBA00023221"/>
    </source>
</evidence>
<feature type="binding site" evidence="9">
    <location>
        <position position="88"/>
    </location>
    <ligand>
        <name>NADP(+)</name>
        <dbReference type="ChEBI" id="CHEBI:58349"/>
    </ligand>
</feature>
<keyword evidence="10" id="KW-0275">Fatty acid biosynthesis</keyword>
<feature type="active site" description="Proton acceptor" evidence="8">
    <location>
        <position position="153"/>
    </location>
</feature>
<dbReference type="GO" id="GO:0004316">
    <property type="term" value="F:3-oxoacyl-[acyl-carrier-protein] reductase (NADPH) activity"/>
    <property type="evidence" value="ECO:0007669"/>
    <property type="project" value="UniProtKB-UniRule"/>
</dbReference>
<evidence type="ECO:0000256" key="2">
    <source>
        <dbReference type="ARBA" id="ARBA00006484"/>
    </source>
</evidence>
<keyword evidence="13" id="KW-1185">Reference proteome</keyword>
<evidence type="ECO:0000256" key="5">
    <source>
        <dbReference type="ARBA" id="ARBA00023002"/>
    </source>
</evidence>
<evidence type="ECO:0000256" key="1">
    <source>
        <dbReference type="ARBA" id="ARBA00005194"/>
    </source>
</evidence>
<protein>
    <recommendedName>
        <fullName evidence="3 10">3-oxoacyl-[acyl-carrier-protein] reductase</fullName>
        <ecNumber evidence="3 10">1.1.1.100</ecNumber>
    </recommendedName>
</protein>
<dbReference type="EC" id="1.1.1.100" evidence="3 10"/>
<dbReference type="PRINTS" id="PR00080">
    <property type="entry name" value="SDRFAMILY"/>
</dbReference>
<evidence type="ECO:0000256" key="10">
    <source>
        <dbReference type="RuleBase" id="RU366074"/>
    </source>
</evidence>
<evidence type="ECO:0000259" key="11">
    <source>
        <dbReference type="SMART" id="SM00822"/>
    </source>
</evidence>
<feature type="binding site" evidence="9">
    <location>
        <begin position="61"/>
        <end position="62"/>
    </location>
    <ligand>
        <name>NADP(+)</name>
        <dbReference type="ChEBI" id="CHEBI:58349"/>
    </ligand>
</feature>
<dbReference type="FunFam" id="3.40.50.720:FF:000115">
    <property type="entry name" value="3-oxoacyl-[acyl-carrier-protein] reductase FabG"/>
    <property type="match status" value="1"/>
</dbReference>
<dbReference type="GO" id="GO:0051287">
    <property type="term" value="F:NAD binding"/>
    <property type="evidence" value="ECO:0007669"/>
    <property type="project" value="UniProtKB-UniRule"/>
</dbReference>
<evidence type="ECO:0000256" key="8">
    <source>
        <dbReference type="PIRSR" id="PIRSR611284-1"/>
    </source>
</evidence>
<dbReference type="InterPro" id="IPR011284">
    <property type="entry name" value="3oxo_ACP_reduc"/>
</dbReference>
<gene>
    <name evidence="12" type="primary">fabG</name>
    <name evidence="12" type="ORF">H8730_14990</name>
</gene>
<keyword evidence="10" id="KW-0443">Lipid metabolism</keyword>
<dbReference type="NCBIfam" id="NF004198">
    <property type="entry name" value="PRK05653.1-3"/>
    <property type="match status" value="1"/>
</dbReference>
<evidence type="ECO:0000256" key="4">
    <source>
        <dbReference type="ARBA" id="ARBA00022857"/>
    </source>
</evidence>
<dbReference type="Gene3D" id="3.40.50.720">
    <property type="entry name" value="NAD(P)-binding Rossmann-like Domain"/>
    <property type="match status" value="1"/>
</dbReference>
<comment type="pathway">
    <text evidence="1 10">Lipid metabolism; fatty acid biosynthesis.</text>
</comment>
<dbReference type="RefSeq" id="WP_177713953.1">
    <property type="nucleotide sequence ID" value="NZ_JACRSQ010000034.1"/>
</dbReference>
<dbReference type="InterPro" id="IPR002347">
    <property type="entry name" value="SDR_fam"/>
</dbReference>
<dbReference type="SMART" id="SM00822">
    <property type="entry name" value="PKS_KR"/>
    <property type="match status" value="1"/>
</dbReference>
<dbReference type="NCBIfam" id="NF009466">
    <property type="entry name" value="PRK12826.1-2"/>
    <property type="match status" value="1"/>
</dbReference>
<reference evidence="12" key="1">
    <citation type="submission" date="2020-08" db="EMBL/GenBank/DDBJ databases">
        <title>Genome public.</title>
        <authorList>
            <person name="Liu C."/>
            <person name="Sun Q."/>
        </authorList>
    </citation>
    <scope>NUCLEOTIDE SEQUENCE</scope>
    <source>
        <strain evidence="12">NSJ-32</strain>
    </source>
</reference>
<dbReference type="PANTHER" id="PTHR42879:SF2">
    <property type="entry name" value="3-OXOACYL-[ACYL-CARRIER-PROTEIN] REDUCTASE FABG"/>
    <property type="match status" value="1"/>
</dbReference>
<dbReference type="GO" id="GO:0008202">
    <property type="term" value="P:steroid metabolic process"/>
    <property type="evidence" value="ECO:0007669"/>
    <property type="project" value="UniProtKB-KW"/>
</dbReference>
<sequence>MDGNLEGKIALVTGAARGIGFRIASVLAERGASVIISDIADEESLQGAKEQVPAVAAYNCNVTDFEATQALMDTIIKTFGRLDILVNNAGITKDTLLMRMKESEFDAVIDVNLKGTFNCLRHASKYMIKQRSGAVVNIASVVGIMGNVGQCNYSASKAGVIGLTKSSAKELAMRGVRVNAVAPGFIETDMTKNLSQPIVDAMMASIPLKELGQPEDVARAVAFLVSEDARYITGQVLSVDGGMHM</sequence>
<keyword evidence="10" id="KW-0444">Lipid biosynthesis</keyword>
<dbReference type="Proteomes" id="UP000657006">
    <property type="component" value="Unassembled WGS sequence"/>
</dbReference>
<dbReference type="PRINTS" id="PR00081">
    <property type="entry name" value="GDHRDH"/>
</dbReference>